<organism evidence="1 2">
    <name type="scientific">Methanobacterium alkalithermotolerans</name>
    <dbReference type="NCBI Taxonomy" id="2731220"/>
    <lineage>
        <taxon>Archaea</taxon>
        <taxon>Methanobacteriati</taxon>
        <taxon>Methanobacteriota</taxon>
        <taxon>Methanomada group</taxon>
        <taxon>Methanobacteria</taxon>
        <taxon>Methanobacteriales</taxon>
        <taxon>Methanobacteriaceae</taxon>
        <taxon>Methanobacterium</taxon>
    </lineage>
</organism>
<name>A0A8T8K9C5_9EURY</name>
<reference evidence="1" key="1">
    <citation type="submission" date="2020-07" db="EMBL/GenBank/DDBJ databases">
        <title>Methanobacterium. sp. MethCan genome.</title>
        <authorList>
            <person name="Postec A."/>
            <person name="Quemeneur M."/>
        </authorList>
    </citation>
    <scope>NUCLEOTIDE SEQUENCE</scope>
    <source>
        <strain evidence="1">MethCAN</strain>
    </source>
</reference>
<accession>A0A8T8K9C5</accession>
<dbReference type="RefSeq" id="WP_211532405.1">
    <property type="nucleotide sequence ID" value="NZ_CP058560.1"/>
</dbReference>
<dbReference type="KEGG" id="meme:HYG87_06590"/>
<gene>
    <name evidence="1" type="ORF">HYG87_06590</name>
</gene>
<evidence type="ECO:0000313" key="1">
    <source>
        <dbReference type="EMBL" id="QUH23450.1"/>
    </source>
</evidence>
<sequence>MSKNFSIIYFKIVGDVLIRDWDIGQIWEILDNLNYINEENVRESRHAMTSFSKRSSLLNREIIYDSLINKKPVSLSKTSHDTFKVIYEHPSRTSQDLYLILQFDEMENILIVTVYTNSIERRVRHHAR</sequence>
<evidence type="ECO:0000313" key="2">
    <source>
        <dbReference type="Proteomes" id="UP000681041"/>
    </source>
</evidence>
<dbReference type="AlphaFoldDB" id="A0A8T8K9C5"/>
<dbReference type="Proteomes" id="UP000681041">
    <property type="component" value="Chromosome"/>
</dbReference>
<protein>
    <submittedName>
        <fullName evidence="1">Uncharacterized protein</fullName>
    </submittedName>
</protein>
<keyword evidence="2" id="KW-1185">Reference proteome</keyword>
<dbReference type="EMBL" id="CP058560">
    <property type="protein sequence ID" value="QUH23450.1"/>
    <property type="molecule type" value="Genomic_DNA"/>
</dbReference>
<proteinExistence type="predicted"/>
<dbReference type="GeneID" id="64820416"/>